<comment type="caution">
    <text evidence="1">The sequence shown here is derived from an EMBL/GenBank/DDBJ whole genome shotgun (WGS) entry which is preliminary data.</text>
</comment>
<keyword evidence="2" id="KW-1185">Reference proteome</keyword>
<reference evidence="1" key="1">
    <citation type="submission" date="2020-01" db="EMBL/GenBank/DDBJ databases">
        <authorList>
            <person name="Mishra B."/>
        </authorList>
    </citation>
    <scope>NUCLEOTIDE SEQUENCE [LARGE SCALE GENOMIC DNA]</scope>
</reference>
<name>A0A6D2I3N4_9BRAS</name>
<dbReference type="InterPro" id="IPR007750">
    <property type="entry name" value="DUF674"/>
</dbReference>
<evidence type="ECO:0000313" key="1">
    <source>
        <dbReference type="EMBL" id="CAA7020804.1"/>
    </source>
</evidence>
<dbReference type="PANTHER" id="PTHR33103">
    <property type="entry name" value="OS01G0153900 PROTEIN"/>
    <property type="match status" value="1"/>
</dbReference>
<organism evidence="1 2">
    <name type="scientific">Microthlaspi erraticum</name>
    <dbReference type="NCBI Taxonomy" id="1685480"/>
    <lineage>
        <taxon>Eukaryota</taxon>
        <taxon>Viridiplantae</taxon>
        <taxon>Streptophyta</taxon>
        <taxon>Embryophyta</taxon>
        <taxon>Tracheophyta</taxon>
        <taxon>Spermatophyta</taxon>
        <taxon>Magnoliopsida</taxon>
        <taxon>eudicotyledons</taxon>
        <taxon>Gunneridae</taxon>
        <taxon>Pentapetalae</taxon>
        <taxon>rosids</taxon>
        <taxon>malvids</taxon>
        <taxon>Brassicales</taxon>
        <taxon>Brassicaceae</taxon>
        <taxon>Coluteocarpeae</taxon>
        <taxon>Microthlaspi</taxon>
    </lineage>
</organism>
<gene>
    <name evidence="1" type="ORF">MERR_LOCUS8039</name>
</gene>
<proteinExistence type="predicted"/>
<dbReference type="PANTHER" id="PTHR33103:SF115">
    <property type="entry name" value="DUF674 FAMILY PROTEIN"/>
    <property type="match status" value="1"/>
</dbReference>
<accession>A0A6D2I3N4</accession>
<sequence>MAGTDVSERPNCKLILVVDKEKNKVVWAEAGKDFVHVVRSFMALPMGTIVRLLEKYEPNQKSQIGCYNNLYKSVSDLPVDDFMREACKGMLLYPEKQCRQLHLNIDDDTECDEIFDLNIDGDKRSVIITENMKVEFASIAVVLDTLHGLGYENLDKLENICVDVGHKEVLSLLLCLFSSETPLTDVFLNKHSSCGMMTRLPDMPTLTSMQGRGEAEPNEVVSLTVFVRKRDMKVMCAESGHEFVDLLCIFLAVPLESVWELLTPSSVQLGCLGNFCTSMKSLFSTGDVVSTCMLPLEYSFQKSLLGDSYEMNNFSDLDYGSYDDGSSDSEEKPHDFSGFVKRLADYMILDDLTIKAANSYSPTAFLMELDVGFKEIKPHEINISKTQVCH</sequence>
<dbReference type="OrthoDB" id="1110149at2759"/>
<protein>
    <submittedName>
        <fullName evidence="1">Uncharacterized protein</fullName>
    </submittedName>
</protein>
<dbReference type="EMBL" id="CACVBM020000555">
    <property type="protein sequence ID" value="CAA7020804.1"/>
    <property type="molecule type" value="Genomic_DNA"/>
</dbReference>
<dbReference type="AlphaFoldDB" id="A0A6D2I3N4"/>
<evidence type="ECO:0000313" key="2">
    <source>
        <dbReference type="Proteomes" id="UP000467841"/>
    </source>
</evidence>
<dbReference type="Pfam" id="PF05056">
    <property type="entry name" value="DUF674"/>
    <property type="match status" value="2"/>
</dbReference>
<dbReference type="Proteomes" id="UP000467841">
    <property type="component" value="Unassembled WGS sequence"/>
</dbReference>